<feature type="compositionally biased region" description="Basic and acidic residues" evidence="1">
    <location>
        <begin position="189"/>
        <end position="204"/>
    </location>
</feature>
<name>A0AAN8V8G2_9MAGN</name>
<evidence type="ECO:0000313" key="3">
    <source>
        <dbReference type="Proteomes" id="UP001370490"/>
    </source>
</evidence>
<comment type="caution">
    <text evidence="2">The sequence shown here is derived from an EMBL/GenBank/DDBJ whole genome shotgun (WGS) entry which is preliminary data.</text>
</comment>
<accession>A0AAN8V8G2</accession>
<proteinExistence type="predicted"/>
<evidence type="ECO:0000313" key="2">
    <source>
        <dbReference type="EMBL" id="KAK6925526.1"/>
    </source>
</evidence>
<feature type="region of interest" description="Disordered" evidence="1">
    <location>
        <begin position="179"/>
        <end position="216"/>
    </location>
</feature>
<organism evidence="2 3">
    <name type="scientific">Dillenia turbinata</name>
    <dbReference type="NCBI Taxonomy" id="194707"/>
    <lineage>
        <taxon>Eukaryota</taxon>
        <taxon>Viridiplantae</taxon>
        <taxon>Streptophyta</taxon>
        <taxon>Embryophyta</taxon>
        <taxon>Tracheophyta</taxon>
        <taxon>Spermatophyta</taxon>
        <taxon>Magnoliopsida</taxon>
        <taxon>eudicotyledons</taxon>
        <taxon>Gunneridae</taxon>
        <taxon>Pentapetalae</taxon>
        <taxon>Dilleniales</taxon>
        <taxon>Dilleniaceae</taxon>
        <taxon>Dillenia</taxon>
    </lineage>
</organism>
<feature type="region of interest" description="Disordered" evidence="1">
    <location>
        <begin position="96"/>
        <end position="128"/>
    </location>
</feature>
<dbReference type="PANTHER" id="PTHR33095:SF47">
    <property type="entry name" value="AR781"/>
    <property type="match status" value="1"/>
</dbReference>
<dbReference type="EMBL" id="JBAMMX010000015">
    <property type="protein sequence ID" value="KAK6925526.1"/>
    <property type="molecule type" value="Genomic_DNA"/>
</dbReference>
<protein>
    <submittedName>
        <fullName evidence="2">Uncharacterized protein</fullName>
    </submittedName>
</protein>
<dbReference type="PANTHER" id="PTHR33095">
    <property type="entry name" value="OS07G0619500 PROTEIN"/>
    <property type="match status" value="1"/>
</dbReference>
<feature type="compositionally biased region" description="Low complexity" evidence="1">
    <location>
        <begin position="117"/>
        <end position="128"/>
    </location>
</feature>
<dbReference type="AlphaFoldDB" id="A0AAN8V8G2"/>
<dbReference type="InterPro" id="IPR012442">
    <property type="entry name" value="DUF1645_plant"/>
</dbReference>
<keyword evidence="3" id="KW-1185">Reference proteome</keyword>
<evidence type="ECO:0000256" key="1">
    <source>
        <dbReference type="SAM" id="MobiDB-lite"/>
    </source>
</evidence>
<dbReference type="Pfam" id="PF07816">
    <property type="entry name" value="DUF1645"/>
    <property type="match status" value="1"/>
</dbReference>
<reference evidence="2 3" key="1">
    <citation type="submission" date="2023-12" db="EMBL/GenBank/DDBJ databases">
        <title>A high-quality genome assembly for Dillenia turbinata (Dilleniales).</title>
        <authorList>
            <person name="Chanderbali A."/>
        </authorList>
    </citation>
    <scope>NUCLEOTIDE SEQUENCE [LARGE SCALE GENOMIC DNA]</scope>
    <source>
        <strain evidence="2">LSX21</strain>
        <tissue evidence="2">Leaf</tissue>
    </source>
</reference>
<sequence>MDSLAFRLEKDASFRSAPASPSRFTRNTMYFYSMPSSPRRDDEFEFETSRKFAADGLFDHESVKNPQLVMKQQMAFADELFFNGLVLPMKSPQLKLPPRLQNGGGAGSNGLDYQFHSPAPSSPRSPSSLLKISFPRKHLWNDDFDPFLTALESVKEEQKDRNTKENHFRRAWSLFPLANASPSAGSKNDQGEKMGIENHTHPNEKTVPTESKDPKLSTFLESPEKIGRTRKQRMKEFLHRSASTGRDTSEEGKLKHQTWPLLKSKYWKSISFLKCREAASRKEKKNIPTEVDTLALYPPKMVISCLGFSMMRRR</sequence>
<dbReference type="Proteomes" id="UP001370490">
    <property type="component" value="Unassembled WGS sequence"/>
</dbReference>
<gene>
    <name evidence="2" type="ORF">RJ641_007245</name>
</gene>